<keyword evidence="3 6" id="KW-0808">Transferase</keyword>
<dbReference type="Proteomes" id="UP000579647">
    <property type="component" value="Unassembled WGS sequence"/>
</dbReference>
<organism evidence="7 8">
    <name type="scientific">Nocardiopsis metallicus</name>
    <dbReference type="NCBI Taxonomy" id="179819"/>
    <lineage>
        <taxon>Bacteria</taxon>
        <taxon>Bacillati</taxon>
        <taxon>Actinomycetota</taxon>
        <taxon>Actinomycetes</taxon>
        <taxon>Streptosporangiales</taxon>
        <taxon>Nocardiopsidaceae</taxon>
        <taxon>Nocardiopsis</taxon>
    </lineage>
</organism>
<evidence type="ECO:0000256" key="5">
    <source>
        <dbReference type="ARBA" id="ARBA00022842"/>
    </source>
</evidence>
<dbReference type="AlphaFoldDB" id="A0A840W865"/>
<dbReference type="GO" id="GO:0004659">
    <property type="term" value="F:prenyltransferase activity"/>
    <property type="evidence" value="ECO:0007669"/>
    <property type="project" value="InterPro"/>
</dbReference>
<dbReference type="Pfam" id="PF00348">
    <property type="entry name" value="polyprenyl_synt"/>
    <property type="match status" value="1"/>
</dbReference>
<evidence type="ECO:0000313" key="7">
    <source>
        <dbReference type="EMBL" id="MBB5492222.1"/>
    </source>
</evidence>
<gene>
    <name evidence="7" type="ORF">HNR07_003359</name>
</gene>
<keyword evidence="4" id="KW-0479">Metal-binding</keyword>
<dbReference type="Gene3D" id="1.10.600.10">
    <property type="entry name" value="Farnesyl Diphosphate Synthase"/>
    <property type="match status" value="1"/>
</dbReference>
<accession>A0A840W865</accession>
<proteinExistence type="inferred from homology"/>
<sequence length="348" mass="38499">MLTTTLHRLSPPLNALWRRTLTHWTQELPPHLSGLGQDYLAYAQVDSLLPRPVLALVGAGHDRPELPESLVEELGPLALVPQVIRDFFAIHDDIVDGDTEKFGHPTLPEAFRHRIGAAGHGAALFWGDLLLSLIRDLMKDAEPRTRAVLWDVVIECVSRTQHGQLQELLWQREVGTITTEAVLRMYRDKAGDYCYGLPWRIGHAATGADPDQRETVARVLETIGTASQIVDDLATGCPDLMNAGKDDAAEIRTLRRTLILIELHQRLPADHRLRQVIEGEHATDEQAEEIRRAFVTTGAARAAAHTAAALVETALQDLSRARLGAAAHAYITDLAHQRVLKGLRPVLD</sequence>
<dbReference type="SUPFAM" id="SSF48576">
    <property type="entry name" value="Terpenoid synthases"/>
    <property type="match status" value="1"/>
</dbReference>
<keyword evidence="8" id="KW-1185">Reference proteome</keyword>
<evidence type="ECO:0000313" key="8">
    <source>
        <dbReference type="Proteomes" id="UP000579647"/>
    </source>
</evidence>
<dbReference type="CDD" id="cd00385">
    <property type="entry name" value="Isoprenoid_Biosyn_C1"/>
    <property type="match status" value="1"/>
</dbReference>
<evidence type="ECO:0000256" key="1">
    <source>
        <dbReference type="ARBA" id="ARBA00001946"/>
    </source>
</evidence>
<evidence type="ECO:0000256" key="3">
    <source>
        <dbReference type="ARBA" id="ARBA00022679"/>
    </source>
</evidence>
<comment type="similarity">
    <text evidence="2 6">Belongs to the FPP/GGPP synthase family.</text>
</comment>
<protein>
    <submittedName>
        <fullName evidence="7">Geranylgeranyl pyrophosphate synthase</fullName>
    </submittedName>
</protein>
<reference evidence="7 8" key="1">
    <citation type="submission" date="2020-08" db="EMBL/GenBank/DDBJ databases">
        <title>Sequencing the genomes of 1000 actinobacteria strains.</title>
        <authorList>
            <person name="Klenk H.-P."/>
        </authorList>
    </citation>
    <scope>NUCLEOTIDE SEQUENCE [LARGE SCALE GENOMIC DNA]</scope>
    <source>
        <strain evidence="7 8">DSM 44598</strain>
    </source>
</reference>
<dbReference type="PANTHER" id="PTHR12001:SF85">
    <property type="entry name" value="SHORT CHAIN ISOPRENYL DIPHOSPHATE SYNTHASE"/>
    <property type="match status" value="1"/>
</dbReference>
<dbReference type="InterPro" id="IPR000092">
    <property type="entry name" value="Polyprenyl_synt"/>
</dbReference>
<keyword evidence="5" id="KW-0460">Magnesium</keyword>
<dbReference type="EMBL" id="JACHDO010000001">
    <property type="protein sequence ID" value="MBB5492222.1"/>
    <property type="molecule type" value="Genomic_DNA"/>
</dbReference>
<evidence type="ECO:0000256" key="2">
    <source>
        <dbReference type="ARBA" id="ARBA00006706"/>
    </source>
</evidence>
<dbReference type="GO" id="GO:0046872">
    <property type="term" value="F:metal ion binding"/>
    <property type="evidence" value="ECO:0007669"/>
    <property type="project" value="UniProtKB-KW"/>
</dbReference>
<dbReference type="GO" id="GO:0008299">
    <property type="term" value="P:isoprenoid biosynthetic process"/>
    <property type="evidence" value="ECO:0007669"/>
    <property type="project" value="InterPro"/>
</dbReference>
<comment type="cofactor">
    <cofactor evidence="1">
        <name>Mg(2+)</name>
        <dbReference type="ChEBI" id="CHEBI:18420"/>
    </cofactor>
</comment>
<dbReference type="InterPro" id="IPR008949">
    <property type="entry name" value="Isoprenoid_synthase_dom_sf"/>
</dbReference>
<evidence type="ECO:0000256" key="4">
    <source>
        <dbReference type="ARBA" id="ARBA00022723"/>
    </source>
</evidence>
<evidence type="ECO:0000256" key="6">
    <source>
        <dbReference type="RuleBase" id="RU004466"/>
    </source>
</evidence>
<name>A0A840W865_9ACTN</name>
<dbReference type="RefSeq" id="WP_184365736.1">
    <property type="nucleotide sequence ID" value="NZ_BAAAKM010000031.1"/>
</dbReference>
<dbReference type="PANTHER" id="PTHR12001">
    <property type="entry name" value="GERANYLGERANYL PYROPHOSPHATE SYNTHASE"/>
    <property type="match status" value="1"/>
</dbReference>
<comment type="caution">
    <text evidence="7">The sequence shown here is derived from an EMBL/GenBank/DDBJ whole genome shotgun (WGS) entry which is preliminary data.</text>
</comment>